<evidence type="ECO:0000313" key="1">
    <source>
        <dbReference type="EMBL" id="AHH11920.1"/>
    </source>
</evidence>
<keyword evidence="1" id="KW-0449">Lipoprotein</keyword>
<accession>W5SYH6</accession>
<proteinExistence type="predicted"/>
<name>W5SYH6_9SPIR</name>
<dbReference type="EMBL" id="CP005795">
    <property type="protein sequence ID" value="AHH11920.1"/>
    <property type="molecule type" value="Genomic_DNA"/>
</dbReference>
<dbReference type="AlphaFoldDB" id="W5SYH6"/>
<geneLocation type="plasmid" evidence="1">
    <name>unnamed</name>
</geneLocation>
<keyword evidence="1" id="KW-0614">Plasmid</keyword>
<protein>
    <submittedName>
        <fullName evidence="1">Variable major outer membrane lipoprotein</fullName>
    </submittedName>
</protein>
<organism evidence="1">
    <name type="scientific">Borrelia coriaceae ATCC 43381</name>
    <dbReference type="NCBI Taxonomy" id="1408429"/>
    <lineage>
        <taxon>Bacteria</taxon>
        <taxon>Pseudomonadati</taxon>
        <taxon>Spirochaetota</taxon>
        <taxon>Spirochaetia</taxon>
        <taxon>Spirochaetales</taxon>
        <taxon>Borreliaceae</taxon>
        <taxon>Borrelia</taxon>
    </lineage>
</organism>
<sequence length="50" mass="5235">MKGLVDEAGKIGVEKPKFGDTTLQVSDGADNKTGAKILSTKGVVIQTQEM</sequence>
<dbReference type="HOGENOM" id="CLU_3115174_0_0_12"/>
<reference evidence="1" key="1">
    <citation type="submission" date="2013-04" db="EMBL/GenBank/DDBJ databases">
        <title>Comparative Genomics of Relapsing Fever Spirochetes.</title>
        <authorList>
            <person name="Schwan T.G."/>
            <person name="Raffel S.J."/>
            <person name="Porcella S.F."/>
            <person name="Martens C.A."/>
            <person name="Bruno D.P."/>
            <person name="Ricklefs S.M."/>
            <person name="Barbian K.B."/>
        </authorList>
    </citation>
    <scope>NUCLEOTIDE SEQUENCE</scope>
    <source>
        <strain evidence="1">Co53</strain>
        <plasmid evidence="1">unnamed</plasmid>
    </source>
</reference>
<gene>
    <name evidence="1" type="ORF">BCO_0123802</name>
</gene>